<dbReference type="EMBL" id="JAWXYG010000006">
    <property type="protein sequence ID" value="KAK4270002.1"/>
    <property type="molecule type" value="Genomic_DNA"/>
</dbReference>
<organism evidence="7 8">
    <name type="scientific">Acacia crassicarpa</name>
    <name type="common">northern wattle</name>
    <dbReference type="NCBI Taxonomy" id="499986"/>
    <lineage>
        <taxon>Eukaryota</taxon>
        <taxon>Viridiplantae</taxon>
        <taxon>Streptophyta</taxon>
        <taxon>Embryophyta</taxon>
        <taxon>Tracheophyta</taxon>
        <taxon>Spermatophyta</taxon>
        <taxon>Magnoliopsida</taxon>
        <taxon>eudicotyledons</taxon>
        <taxon>Gunneridae</taxon>
        <taxon>Pentapetalae</taxon>
        <taxon>rosids</taxon>
        <taxon>fabids</taxon>
        <taxon>Fabales</taxon>
        <taxon>Fabaceae</taxon>
        <taxon>Caesalpinioideae</taxon>
        <taxon>mimosoid clade</taxon>
        <taxon>Acacieae</taxon>
        <taxon>Acacia</taxon>
    </lineage>
</organism>
<comment type="caution">
    <text evidence="7">The sequence shown here is derived from an EMBL/GenBank/DDBJ whole genome shotgun (WGS) entry which is preliminary data.</text>
</comment>
<gene>
    <name evidence="7" type="ORF">QN277_023091</name>
</gene>
<name>A0AAE1JKE5_9FABA</name>
<dbReference type="PROSITE" id="PS50202">
    <property type="entry name" value="MSP"/>
    <property type="match status" value="1"/>
</dbReference>
<accession>A0AAE1JKE5</accession>
<keyword evidence="5" id="KW-0472">Membrane</keyword>
<comment type="similarity">
    <text evidence="2">Belongs to the VAMP-associated protein (VAP) (TC 9.B.17) family.</text>
</comment>
<evidence type="ECO:0000256" key="4">
    <source>
        <dbReference type="ARBA" id="ARBA00022989"/>
    </source>
</evidence>
<dbReference type="SUPFAM" id="SSF49354">
    <property type="entry name" value="PapD-like"/>
    <property type="match status" value="1"/>
</dbReference>
<sequence>MKEQAITVDNDDESDEEESKYVELTKQISYSLQLSNKTDDYVAFEVKTTNPRKYCVRPNTGIVLPRSTCDIIALEMRTMRRDMSTLL</sequence>
<dbReference type="GO" id="GO:0090158">
    <property type="term" value="P:endoplasmic reticulum membrane organization"/>
    <property type="evidence" value="ECO:0007669"/>
    <property type="project" value="TreeGrafter"/>
</dbReference>
<evidence type="ECO:0000313" key="7">
    <source>
        <dbReference type="EMBL" id="KAK4270002.1"/>
    </source>
</evidence>
<dbReference type="GO" id="GO:0061817">
    <property type="term" value="P:endoplasmic reticulum-plasma membrane tethering"/>
    <property type="evidence" value="ECO:0007669"/>
    <property type="project" value="TreeGrafter"/>
</dbReference>
<dbReference type="GO" id="GO:0005789">
    <property type="term" value="C:endoplasmic reticulum membrane"/>
    <property type="evidence" value="ECO:0007669"/>
    <property type="project" value="InterPro"/>
</dbReference>
<keyword evidence="8" id="KW-1185">Reference proteome</keyword>
<dbReference type="Proteomes" id="UP001293593">
    <property type="component" value="Unassembled WGS sequence"/>
</dbReference>
<evidence type="ECO:0000256" key="5">
    <source>
        <dbReference type="ARBA" id="ARBA00023136"/>
    </source>
</evidence>
<dbReference type="InterPro" id="IPR008962">
    <property type="entry name" value="PapD-like_sf"/>
</dbReference>
<feature type="domain" description="MSP" evidence="6">
    <location>
        <begin position="5"/>
        <end position="87"/>
    </location>
</feature>
<comment type="subcellular location">
    <subcellularLocation>
        <location evidence="1">Membrane</location>
        <topology evidence="1">Single-pass type IV membrane protein</topology>
    </subcellularLocation>
</comment>
<reference evidence="7" key="1">
    <citation type="submission" date="2023-10" db="EMBL/GenBank/DDBJ databases">
        <title>Chromosome-level genome of the transformable northern wattle, Acacia crassicarpa.</title>
        <authorList>
            <person name="Massaro I."/>
            <person name="Sinha N.R."/>
            <person name="Poethig S."/>
            <person name="Leichty A.R."/>
        </authorList>
    </citation>
    <scope>NUCLEOTIDE SEQUENCE</scope>
    <source>
        <strain evidence="7">Acra3RX</strain>
        <tissue evidence="7">Leaf</tissue>
    </source>
</reference>
<dbReference type="InterPro" id="IPR016763">
    <property type="entry name" value="VAP"/>
</dbReference>
<dbReference type="InterPro" id="IPR013783">
    <property type="entry name" value="Ig-like_fold"/>
</dbReference>
<evidence type="ECO:0000256" key="3">
    <source>
        <dbReference type="ARBA" id="ARBA00022692"/>
    </source>
</evidence>
<protein>
    <recommendedName>
        <fullName evidence="6">MSP domain-containing protein</fullName>
    </recommendedName>
</protein>
<keyword evidence="3" id="KW-0812">Transmembrane</keyword>
<dbReference type="Pfam" id="PF00635">
    <property type="entry name" value="Motile_Sperm"/>
    <property type="match status" value="1"/>
</dbReference>
<dbReference type="Gene3D" id="2.60.40.10">
    <property type="entry name" value="Immunoglobulins"/>
    <property type="match status" value="1"/>
</dbReference>
<evidence type="ECO:0000256" key="1">
    <source>
        <dbReference type="ARBA" id="ARBA00004211"/>
    </source>
</evidence>
<dbReference type="GO" id="GO:0005886">
    <property type="term" value="C:plasma membrane"/>
    <property type="evidence" value="ECO:0007669"/>
    <property type="project" value="TreeGrafter"/>
</dbReference>
<evidence type="ECO:0000256" key="2">
    <source>
        <dbReference type="ARBA" id="ARBA00008932"/>
    </source>
</evidence>
<dbReference type="PANTHER" id="PTHR10809:SF6">
    <property type="entry name" value="AT11025P-RELATED"/>
    <property type="match status" value="1"/>
</dbReference>
<dbReference type="InterPro" id="IPR000535">
    <property type="entry name" value="MSP_dom"/>
</dbReference>
<evidence type="ECO:0000259" key="6">
    <source>
        <dbReference type="PROSITE" id="PS50202"/>
    </source>
</evidence>
<proteinExistence type="inferred from homology"/>
<dbReference type="PANTHER" id="PTHR10809">
    <property type="entry name" value="VESICLE-ASSOCIATED MEMBRANE PROTEIN-ASSOCIATED PROTEIN"/>
    <property type="match status" value="1"/>
</dbReference>
<evidence type="ECO:0000313" key="8">
    <source>
        <dbReference type="Proteomes" id="UP001293593"/>
    </source>
</evidence>
<dbReference type="AlphaFoldDB" id="A0AAE1JKE5"/>
<keyword evidence="4" id="KW-1133">Transmembrane helix</keyword>